<evidence type="ECO:0000313" key="2">
    <source>
        <dbReference type="Proteomes" id="UP000805649"/>
    </source>
</evidence>
<accession>A0ACC3Z2W4</accession>
<comment type="caution">
    <text evidence="1">The sequence shown here is derived from an EMBL/GenBank/DDBJ whole genome shotgun (WGS) entry which is preliminary data.</text>
</comment>
<reference evidence="1 2" key="1">
    <citation type="journal article" date="2020" name="Phytopathology">
        <title>Genome Sequence Resources of Colletotrichum truncatum, C. plurivorum, C. musicola, and C. sojae: Four Species Pathogenic to Soybean (Glycine max).</title>
        <authorList>
            <person name="Rogerio F."/>
            <person name="Boufleur T.R."/>
            <person name="Ciampi-Guillardi M."/>
            <person name="Sukno S.A."/>
            <person name="Thon M.R."/>
            <person name="Massola Junior N.S."/>
            <person name="Baroncelli R."/>
        </authorList>
    </citation>
    <scope>NUCLEOTIDE SEQUENCE [LARGE SCALE GENOMIC DNA]</scope>
    <source>
        <strain evidence="1 2">CMES1059</strain>
    </source>
</reference>
<keyword evidence="2" id="KW-1185">Reference proteome</keyword>
<sequence>MTIQKSLPQSKNTLVEIFKHATLLDVVLLTVAAVASVVQGALLPIMTVLYGSLASDFAGISSGTLSRGAFLRRLLQTTLYFIYLALSEAVTSYAMWMGLTITGERITTKIRERLLAAILEQGVGGAMDIGSGEITTRLSAGCDLVQEGISSKLGRVLAAFAGVIAAFCVAYSRHWKLALMMSSGLIAFALTGATGAGIMKRFTDRSTSVQGEASGIAHEAISGISFVMAASAQDRMAEKYSSTLKAGHKPAILSRALADVTVAVITCIATLLFALAFWQGSKFFAAGEADIGDIMTVLLAVLLGTASLGLVAPNAQALTAAVAAASHIFEIINHPRVIDSTSDEGEKPEVVEGSISFKNVNFAYPTRNDVEVLKGLTVTLQAGKTTALVGASGCGKSTIINLIQRFYDPTSGTIELDGKSLSGLSVRWLRSNMAAVSQEPVLFNATIYENIAFGLRKTMKTYTLEEEKTLVFQAARSAHAHEFIMAQDRGYGTMVGDRGGLLSGGQRQRIAIARAMVSDPKILLLDEATSALDTTSENFIQAALTAAQRDRTVVMIAHRLSTARNADCIVVLDGDGVAEQGTYDELMALRGVFFKLASAQGADKQHREAKDLNLTTSDSFKRRNAAKKSQSSYGHDSDRLSAVRNDDSVNVPLGASAPAEQLAGGQYTRNEVIRFVAQYNSKSPYLCIFGLFWAVVSGSVSTIQSYVLAQAITAFSESSVRPGFTSNINHWSLMLVVIAFVQCVSSIARGFSLAVCTERFVLRLRRAAFSLIMQQSMSFFDAEGGASLTTFLSTLASDLNGLGASLMGTFAVGLVGLLSAVGLAIGINWKLGLAFSATVPALLASGYLYGAFASKREQQSRQFYAEAVSRASEAIDCIMTVASLALESHVKESFHNSLLEMRHRSMKTAHKACCVYAVSQAAQYLCFAGCFYYGGWLMADKQATMMQFFVCFNAVVTSTPAMGSCFGFLPDVHKANQAVRILMGLLHKRPLIDASSDGGLVVEASSGKLNLDKVTFWYPSASGSPENTLNDINLSVHYGQFIALVGPSGSGKSTILSLLERFYDPQAGSVSHDGKDIRLLQLKSLRRHMAFITQETVLFSGSIRDNLLLAAPDSTAVTEEMLDNAIRAAALGDVIDSLPQGLNTRVGYRGTSLSGGQRQRIAVARALINNPSILLLDEATSALDTVSERIIQDAISKAGKGRTTVAVAQRLSTIKEADCIYVVEQGSIVESGTHDELLLRDRLYAKMWWDGQGST</sequence>
<dbReference type="Proteomes" id="UP000805649">
    <property type="component" value="Unassembled WGS sequence"/>
</dbReference>
<name>A0ACC3Z2W4_COLTU</name>
<proteinExistence type="predicted"/>
<evidence type="ECO:0000313" key="1">
    <source>
        <dbReference type="EMBL" id="KAL0938410.1"/>
    </source>
</evidence>
<dbReference type="EMBL" id="VUJX02000003">
    <property type="protein sequence ID" value="KAL0938410.1"/>
    <property type="molecule type" value="Genomic_DNA"/>
</dbReference>
<organism evidence="1 2">
    <name type="scientific">Colletotrichum truncatum</name>
    <name type="common">Anthracnose fungus</name>
    <name type="synonym">Colletotrichum capsici</name>
    <dbReference type="NCBI Taxonomy" id="5467"/>
    <lineage>
        <taxon>Eukaryota</taxon>
        <taxon>Fungi</taxon>
        <taxon>Dikarya</taxon>
        <taxon>Ascomycota</taxon>
        <taxon>Pezizomycotina</taxon>
        <taxon>Sordariomycetes</taxon>
        <taxon>Hypocreomycetidae</taxon>
        <taxon>Glomerellales</taxon>
        <taxon>Glomerellaceae</taxon>
        <taxon>Colletotrichum</taxon>
        <taxon>Colletotrichum truncatum species complex</taxon>
    </lineage>
</organism>
<gene>
    <name evidence="1" type="ORF">CTRU02_205020</name>
</gene>
<protein>
    <submittedName>
        <fullName evidence="1">ABC multidrug transporter mdr1</fullName>
    </submittedName>
</protein>